<dbReference type="InterPro" id="IPR001537">
    <property type="entry name" value="SpoU_MeTrfase"/>
</dbReference>
<dbReference type="Proteomes" id="UP000019335">
    <property type="component" value="Chromosome 3"/>
</dbReference>
<organism evidence="4 5">
    <name type="scientific">Nannochloropsis gaditana</name>
    <dbReference type="NCBI Taxonomy" id="72520"/>
    <lineage>
        <taxon>Eukaryota</taxon>
        <taxon>Sar</taxon>
        <taxon>Stramenopiles</taxon>
        <taxon>Ochrophyta</taxon>
        <taxon>Eustigmatophyceae</taxon>
        <taxon>Eustigmatales</taxon>
        <taxon>Monodopsidaceae</taxon>
        <taxon>Nannochloropsis</taxon>
    </lineage>
</organism>
<evidence type="ECO:0000313" key="4">
    <source>
        <dbReference type="EMBL" id="EWM29298.1"/>
    </source>
</evidence>
<feature type="domain" description="tRNA/rRNA methyltransferase SpoU type" evidence="3">
    <location>
        <begin position="668"/>
        <end position="802"/>
    </location>
</feature>
<proteinExistence type="predicted"/>
<name>W7U0J8_9STRA</name>
<reference evidence="4 5" key="1">
    <citation type="journal article" date="2014" name="Mol. Plant">
        <title>Chromosome Scale Genome Assembly and Transcriptome Profiling of Nannochloropsis gaditana in Nitrogen Depletion.</title>
        <authorList>
            <person name="Corteggiani Carpinelli E."/>
            <person name="Telatin A."/>
            <person name="Vitulo N."/>
            <person name="Forcato C."/>
            <person name="D'Angelo M."/>
            <person name="Schiavon R."/>
            <person name="Vezzi A."/>
            <person name="Giacometti G.M."/>
            <person name="Morosinotto T."/>
            <person name="Valle G."/>
        </authorList>
    </citation>
    <scope>NUCLEOTIDE SEQUENCE [LARGE SCALE GENOMIC DNA]</scope>
    <source>
        <strain evidence="4 5">B-31</strain>
    </source>
</reference>
<dbReference type="PANTHER" id="PTHR12029:SF11">
    <property type="entry name" value="METHYLTRANSFERASE TARBP1-RELATED"/>
    <property type="match status" value="1"/>
</dbReference>
<evidence type="ECO:0000259" key="3">
    <source>
        <dbReference type="Pfam" id="PF00588"/>
    </source>
</evidence>
<gene>
    <name evidence="4" type="ORF">Naga_100029g19</name>
</gene>
<dbReference type="SUPFAM" id="SSF75217">
    <property type="entry name" value="alpha/beta knot"/>
    <property type="match status" value="1"/>
</dbReference>
<dbReference type="Gene3D" id="3.40.1280.10">
    <property type="match status" value="1"/>
</dbReference>
<dbReference type="Pfam" id="PF00588">
    <property type="entry name" value="SpoU_methylase"/>
    <property type="match status" value="1"/>
</dbReference>
<dbReference type="OrthoDB" id="241340at2759"/>
<dbReference type="InterPro" id="IPR016024">
    <property type="entry name" value="ARM-type_fold"/>
</dbReference>
<dbReference type="EMBL" id="AZIL01000174">
    <property type="protein sequence ID" value="EWM29298.1"/>
    <property type="molecule type" value="Genomic_DNA"/>
</dbReference>
<comment type="caution">
    <text evidence="4">The sequence shown here is derived from an EMBL/GenBank/DDBJ whole genome shotgun (WGS) entry which is preliminary data.</text>
</comment>
<dbReference type="CDD" id="cd18091">
    <property type="entry name" value="SpoU-like_TRM3-like"/>
    <property type="match status" value="1"/>
</dbReference>
<dbReference type="GO" id="GO:0016423">
    <property type="term" value="F:tRNA (guanine) methyltransferase activity"/>
    <property type="evidence" value="ECO:0007669"/>
    <property type="project" value="InterPro"/>
</dbReference>
<sequence>MRTVALLQSILGALSWYPGSDIFILVRERWADALLRDLFAATAKLTSRADGRGLFLSLVLDDIWRSLALLHRMHSSHSNNDSYGASIPVEMDFFFAAIETASRNSLPDILYSMNHYLLSYLFPSQNTLTAQDIVQIRQKRLKTIVMLVLRCVEECNYRRRVAQLAIDMVFSPLVLKDPAFCRGVDNHVRYFLNRLINLGTVKRGYLVLDATARLVSIWKSDFQAVSLAGEFSKELVELLVLRELADDVYQQSIDEGREFDFSAGNHTTGVTKQQKREGQPCILLRILLLGCICDLFRMNNTSEAGQKEFLMSLMIRLFETAAAVDLRRAQILSSPDYSRKLRAWQAICVLIPFVDKEHVEAIQELIVTAMRTVAVPSVRFYQEIVLSYLCQKFPDVAIPFLMRNLSDLNVPPLTSASLVLSAGLACLTTSPVFVGGKLPQEYVGPLLQVILPWLSGQHANTRIVAQLLSFYLLSRLLGGDMDINTEALANIGGNLPPGEKINYMYLSGTLRFLRDHREMAGLRQKTMLHFRKLSVAETCTLRYLLEQQRIMEGDSVSDLVPVHIETALRDAMTLLYRELEAKHFMTYTSMAPLTKGENLFDIDQNSITFERVVSADTGGAVSSNCSSFQKKISVSDVFSALLPSQPLIQSTNARGVQLQEFVMCASLLERVPNLAGLARTCEIFAVSKLVIPDMRLLRDPLFEKISSSAGRWIKIEEVHEGRTRAYIQRCKQEGYTIVGLEQTDDSFCLSGVVLPRKMVLLVGREKEGIPVPLLQELDLVVQIPQLGLVRSLNVHVSASLIVWEHYKQHRGQADAKE</sequence>
<dbReference type="GO" id="GO:0003723">
    <property type="term" value="F:RNA binding"/>
    <property type="evidence" value="ECO:0007669"/>
    <property type="project" value="InterPro"/>
</dbReference>
<protein>
    <submittedName>
        <fullName evidence="4">Rrna methylase family</fullName>
    </submittedName>
</protein>
<dbReference type="GO" id="GO:0030488">
    <property type="term" value="P:tRNA methylation"/>
    <property type="evidence" value="ECO:0007669"/>
    <property type="project" value="InterPro"/>
</dbReference>
<dbReference type="PANTHER" id="PTHR12029">
    <property type="entry name" value="RNA METHYLTRANSFERASE"/>
    <property type="match status" value="1"/>
</dbReference>
<evidence type="ECO:0000256" key="1">
    <source>
        <dbReference type="ARBA" id="ARBA00022603"/>
    </source>
</evidence>
<dbReference type="InterPro" id="IPR044748">
    <property type="entry name" value="Trm3/TARBP1_C"/>
</dbReference>
<keyword evidence="5" id="KW-1185">Reference proteome</keyword>
<dbReference type="InterPro" id="IPR029026">
    <property type="entry name" value="tRNA_m1G_MTases_N"/>
</dbReference>
<evidence type="ECO:0000256" key="2">
    <source>
        <dbReference type="ARBA" id="ARBA00022679"/>
    </source>
</evidence>
<dbReference type="InterPro" id="IPR045330">
    <property type="entry name" value="TRM3/TARBP1"/>
</dbReference>
<evidence type="ECO:0000313" key="5">
    <source>
        <dbReference type="Proteomes" id="UP000019335"/>
    </source>
</evidence>
<dbReference type="AlphaFoldDB" id="W7U0J8"/>
<dbReference type="InterPro" id="IPR029028">
    <property type="entry name" value="Alpha/beta_knot_MTases"/>
</dbReference>
<accession>W7U0J8</accession>
<dbReference type="SUPFAM" id="SSF48371">
    <property type="entry name" value="ARM repeat"/>
    <property type="match status" value="1"/>
</dbReference>
<keyword evidence="2" id="KW-0808">Transferase</keyword>
<keyword evidence="1 4" id="KW-0489">Methyltransferase</keyword>